<dbReference type="Proteomes" id="UP000027583">
    <property type="component" value="Unassembled WGS sequence"/>
</dbReference>
<reference evidence="1 2" key="2">
    <citation type="journal article" date="2014" name="PLoS ONE">
        <title>Evolution of mitochondria reconstructed from the energy metabolism of living bacteria.</title>
        <authorList>
            <person name="Degli Esposti M."/>
            <person name="Chouaia B."/>
            <person name="Comandatore F."/>
            <person name="Crotti E."/>
            <person name="Sassera D."/>
            <person name="Lievens P.M."/>
            <person name="Daffonchio D."/>
            <person name="Bandi C."/>
        </authorList>
    </citation>
    <scope>NUCLEOTIDE SEQUENCE [LARGE SCALE GENOMIC DNA]</scope>
    <source>
        <strain evidence="1 2">SF2.1</strain>
    </source>
</reference>
<dbReference type="AlphaFoldDB" id="A0A060QCZ8"/>
<gene>
    <name evidence="1" type="ORF">ASAP_0523</name>
</gene>
<dbReference type="EMBL" id="CBLX010000004">
    <property type="protein sequence ID" value="CDG38568.1"/>
    <property type="molecule type" value="Genomic_DNA"/>
</dbReference>
<accession>A0A060QCZ8</accession>
<evidence type="ECO:0000313" key="2">
    <source>
        <dbReference type="Proteomes" id="UP000027583"/>
    </source>
</evidence>
<proteinExistence type="predicted"/>
<reference evidence="1 2" key="1">
    <citation type="journal article" date="2014" name="Genome Biol. Evol.">
        <title>Acetic acid bacteria genomes reveal functional traits for adaptation to life in insect guts.</title>
        <authorList>
            <person name="Chouaia B."/>
            <person name="Gaiarsa S."/>
            <person name="Crotti E."/>
            <person name="Comandatore F."/>
            <person name="Degli Esposti M."/>
            <person name="Ricci I."/>
            <person name="Alma A."/>
            <person name="Favia G."/>
            <person name="Bandi C."/>
            <person name="Daffonchio D."/>
        </authorList>
    </citation>
    <scope>NUCLEOTIDE SEQUENCE [LARGE SCALE GENOMIC DNA]</scope>
    <source>
        <strain evidence="1 2">SF2.1</strain>
    </source>
</reference>
<comment type="caution">
    <text evidence="1">The sequence shown here is derived from an EMBL/GenBank/DDBJ whole genome shotgun (WGS) entry which is preliminary data.</text>
</comment>
<evidence type="ECO:0000313" key="1">
    <source>
        <dbReference type="EMBL" id="CDG38568.1"/>
    </source>
</evidence>
<organism evidence="1 2">
    <name type="scientific">Asaia bogorensis</name>
    <dbReference type="NCBI Taxonomy" id="91915"/>
    <lineage>
        <taxon>Bacteria</taxon>
        <taxon>Pseudomonadati</taxon>
        <taxon>Pseudomonadota</taxon>
        <taxon>Alphaproteobacteria</taxon>
        <taxon>Acetobacterales</taxon>
        <taxon>Acetobacteraceae</taxon>
        <taxon>Asaia</taxon>
    </lineage>
</organism>
<name>A0A060QCZ8_9PROT</name>
<protein>
    <submittedName>
        <fullName evidence="1">Uncharacterized protein</fullName>
    </submittedName>
</protein>
<sequence length="42" mass="4747">MAERIGAKLAADDQLTISELGHALRERACFDYLFQRHGLNES</sequence>